<keyword evidence="2" id="KW-1185">Reference proteome</keyword>
<protein>
    <submittedName>
        <fullName evidence="1">Uncharacterized protein</fullName>
    </submittedName>
</protein>
<reference evidence="2" key="1">
    <citation type="submission" date="2020-07" db="EMBL/GenBank/DDBJ databases">
        <title>Complete genome sequencing of Coprobacter sp. strain 2CBH44.</title>
        <authorList>
            <person name="Sakamoto M."/>
            <person name="Murakami T."/>
            <person name="Mori H."/>
        </authorList>
    </citation>
    <scope>NUCLEOTIDE SEQUENCE [LARGE SCALE GENOMIC DNA]</scope>
    <source>
        <strain evidence="2">2CBH44</strain>
    </source>
</reference>
<gene>
    <name evidence="1" type="ORF">Cop2CBH44_27250</name>
</gene>
<proteinExistence type="predicted"/>
<dbReference type="AlphaFoldDB" id="A0A7G1HZW3"/>
<sequence length="36" mass="4167">MNVWALTDCITFPVSGRFEVETENANIELSIRLKRI</sequence>
<name>A0A7G1HZW3_9BACT</name>
<evidence type="ECO:0000313" key="1">
    <source>
        <dbReference type="EMBL" id="BCI64372.1"/>
    </source>
</evidence>
<dbReference type="KEGG" id="copr:Cop2CBH44_27250"/>
<dbReference type="Proteomes" id="UP000594042">
    <property type="component" value="Chromosome"/>
</dbReference>
<evidence type="ECO:0000313" key="2">
    <source>
        <dbReference type="Proteomes" id="UP000594042"/>
    </source>
</evidence>
<accession>A0A7G1HZW3</accession>
<organism evidence="1 2">
    <name type="scientific">Coprobacter secundus subsp. similis</name>
    <dbReference type="NCBI Taxonomy" id="2751153"/>
    <lineage>
        <taxon>Bacteria</taxon>
        <taxon>Pseudomonadati</taxon>
        <taxon>Bacteroidota</taxon>
        <taxon>Bacteroidia</taxon>
        <taxon>Bacteroidales</taxon>
        <taxon>Barnesiellaceae</taxon>
        <taxon>Coprobacter</taxon>
    </lineage>
</organism>
<dbReference type="EMBL" id="AP023322">
    <property type="protein sequence ID" value="BCI64372.1"/>
    <property type="molecule type" value="Genomic_DNA"/>
</dbReference>